<keyword evidence="1" id="KW-0378">Hydrolase</keyword>
<reference evidence="4 5" key="1">
    <citation type="submission" date="2015-09" db="EMBL/GenBank/DDBJ databases">
        <title>Draft genome sequence of Thermus scotoductus strain K1 isolated from a geothermal spring in Nagorno-Karabakh, Armenia.</title>
        <authorList>
            <person name="Saghatelyan A."/>
            <person name="Poghosyan L."/>
            <person name="Panosyan H."/>
            <person name="Birkeland N.-K."/>
        </authorList>
    </citation>
    <scope>NUCLEOTIDE SEQUENCE [LARGE SCALE GENOMIC DNA]</scope>
    <source>
        <strain evidence="4 5">K1</strain>
    </source>
</reference>
<dbReference type="AlphaFoldDB" id="A0A0N0IRR3"/>
<dbReference type="GO" id="GO:0005975">
    <property type="term" value="P:carbohydrate metabolic process"/>
    <property type="evidence" value="ECO:0007669"/>
    <property type="project" value="InterPro"/>
</dbReference>
<dbReference type="PANTHER" id="PTHR10357">
    <property type="entry name" value="ALPHA-AMYLASE FAMILY MEMBER"/>
    <property type="match status" value="1"/>
</dbReference>
<dbReference type="Gene3D" id="3.20.20.80">
    <property type="entry name" value="Glycosidases"/>
    <property type="match status" value="1"/>
</dbReference>
<organism evidence="4 5">
    <name type="scientific">Thermus scotoductus</name>
    <dbReference type="NCBI Taxonomy" id="37636"/>
    <lineage>
        <taxon>Bacteria</taxon>
        <taxon>Thermotogati</taxon>
        <taxon>Deinococcota</taxon>
        <taxon>Deinococci</taxon>
        <taxon>Thermales</taxon>
        <taxon>Thermaceae</taxon>
        <taxon>Thermus</taxon>
    </lineage>
</organism>
<accession>A0A0N0IRR3</accession>
<sequence>MAHYHDLEHIHPPLPELGEEVTLHLETEAKEGLLLYEKDGEIYKKPMEPAKGGLRVRVSVHASPFRYCFLLPEGFLGSHGLEKTLPRYDRFFHLLAGSLPPWWALGTVYYQIFPDRFRQGRKELAPKDGEWLLMGRPIRKKAWNDPPGPEGAWEFYGGDLWGILEALPYLEALGVETLYLTPIFQSPSSHRYDTEDYLRVDPHLGGEEALEALFQALEKRGMRLVLDGVFNHVGATHPWFQRALKDLESPERSMFTFYPDGSYAAFWGVKSMPKLDYASPLTQERFVHGKKAPIRYWMRLAHGFRLDVAHSIGEGGTNRKNARWLRALARAAKEERPEAVVFGELSYDATPTLRAHTLDGAMHYAGFAHPVMEWLSGRDVHGRPVHLDAREAWQVLWDHHQALPVQLRHSMYTLLSSHDIPRALWRLKGDVERFKLAYALLFAFPGSPAIYYGDEVGLSQPNPYAKWQGDPYCRAPFPWNESAWNLEVLTLIRRLVKLKRTHPALRLGGLLPLETGKGVLAFRRRYQGQEVWAFFAPEGARLTLPPGIDLIAEKEVAGEVETSFLLFQPV</sequence>
<name>A0A0N0IRR3_THESC</name>
<feature type="domain" description="Glycosyl hydrolase family 13 catalytic" evidence="3">
    <location>
        <begin position="111"/>
        <end position="499"/>
    </location>
</feature>
<dbReference type="SMART" id="SM00642">
    <property type="entry name" value="Aamy"/>
    <property type="match status" value="1"/>
</dbReference>
<gene>
    <name evidence="4" type="ORF">AN926_01445</name>
</gene>
<dbReference type="SUPFAM" id="SSF51445">
    <property type="entry name" value="(Trans)glycosidases"/>
    <property type="match status" value="1"/>
</dbReference>
<keyword evidence="2" id="KW-0326">Glycosidase</keyword>
<dbReference type="InterPro" id="IPR006047">
    <property type="entry name" value="GH13_cat_dom"/>
</dbReference>
<dbReference type="InterPro" id="IPR017853">
    <property type="entry name" value="GH"/>
</dbReference>
<dbReference type="PATRIC" id="fig|37636.3.peg.1449"/>
<dbReference type="CDD" id="cd11338">
    <property type="entry name" value="AmyAc_CMD"/>
    <property type="match status" value="1"/>
</dbReference>
<dbReference type="Pfam" id="PF00128">
    <property type="entry name" value="Alpha-amylase"/>
    <property type="match status" value="1"/>
</dbReference>
<dbReference type="EMBL" id="LJJR01000004">
    <property type="protein sequence ID" value="KPD32886.1"/>
    <property type="molecule type" value="Genomic_DNA"/>
</dbReference>
<protein>
    <submittedName>
        <fullName evidence="4">Maltodextrin glucosidase</fullName>
    </submittedName>
</protein>
<evidence type="ECO:0000313" key="5">
    <source>
        <dbReference type="Proteomes" id="UP000053099"/>
    </source>
</evidence>
<dbReference type="PANTHER" id="PTHR10357:SF210">
    <property type="entry name" value="MALTODEXTRIN GLUCOSIDASE"/>
    <property type="match status" value="1"/>
</dbReference>
<evidence type="ECO:0000256" key="2">
    <source>
        <dbReference type="ARBA" id="ARBA00023295"/>
    </source>
</evidence>
<dbReference type="Proteomes" id="UP000053099">
    <property type="component" value="Unassembled WGS sequence"/>
</dbReference>
<evidence type="ECO:0000313" key="4">
    <source>
        <dbReference type="EMBL" id="KPD32886.1"/>
    </source>
</evidence>
<dbReference type="GO" id="GO:0016798">
    <property type="term" value="F:hydrolase activity, acting on glycosyl bonds"/>
    <property type="evidence" value="ECO:0007669"/>
    <property type="project" value="UniProtKB-KW"/>
</dbReference>
<evidence type="ECO:0000256" key="1">
    <source>
        <dbReference type="ARBA" id="ARBA00022801"/>
    </source>
</evidence>
<proteinExistence type="predicted"/>
<evidence type="ECO:0000259" key="3">
    <source>
        <dbReference type="SMART" id="SM00642"/>
    </source>
</evidence>
<comment type="caution">
    <text evidence="4">The sequence shown here is derived from an EMBL/GenBank/DDBJ whole genome shotgun (WGS) entry which is preliminary data.</text>
</comment>